<dbReference type="InterPro" id="IPR014747">
    <property type="entry name" value="Bac_photo_RC_H_C"/>
</dbReference>
<evidence type="ECO:0000256" key="1">
    <source>
        <dbReference type="SAM" id="MobiDB-lite"/>
    </source>
</evidence>
<feature type="region of interest" description="Disordered" evidence="1">
    <location>
        <begin position="102"/>
        <end position="150"/>
    </location>
</feature>
<evidence type="ECO:0000313" key="4">
    <source>
        <dbReference type="Proteomes" id="UP001595696"/>
    </source>
</evidence>
<dbReference type="EMBL" id="JBHSAX010000006">
    <property type="protein sequence ID" value="MFC3961699.1"/>
    <property type="molecule type" value="Genomic_DNA"/>
</dbReference>
<proteinExistence type="predicted"/>
<dbReference type="SUPFAM" id="SSF50346">
    <property type="entry name" value="PRC-barrel domain"/>
    <property type="match status" value="1"/>
</dbReference>
<dbReference type="Gene3D" id="3.90.50.10">
    <property type="entry name" value="Photosynthetic Reaction Center, subunit H, domain 2"/>
    <property type="match status" value="1"/>
</dbReference>
<evidence type="ECO:0000313" key="3">
    <source>
        <dbReference type="EMBL" id="MFC3961699.1"/>
    </source>
</evidence>
<gene>
    <name evidence="3" type="ORF">ACFO0B_06830</name>
</gene>
<protein>
    <submittedName>
        <fullName evidence="3">PRC-barrel domain-containing protein</fullName>
    </submittedName>
</protein>
<sequence>MSEATLEALIGHTVYDRDGEKLGKVRRLYLDNATGAPTWMAVSAGLFAGDALIPLTGARHQEASSSIQVTVLKGAVRTAPYLDEDGHISGDAERELLVHYGLEEGGPAPSEYRPRHAMPDEPAIAPGDDEPLTYGAPGHEKVSEEDRSGT</sequence>
<reference evidence="4" key="1">
    <citation type="journal article" date="2019" name="Int. J. Syst. Evol. Microbiol.">
        <title>The Global Catalogue of Microorganisms (GCM) 10K type strain sequencing project: providing services to taxonomists for standard genome sequencing and annotation.</title>
        <authorList>
            <consortium name="The Broad Institute Genomics Platform"/>
            <consortium name="The Broad Institute Genome Sequencing Center for Infectious Disease"/>
            <person name="Wu L."/>
            <person name="Ma J."/>
        </authorList>
    </citation>
    <scope>NUCLEOTIDE SEQUENCE [LARGE SCALE GENOMIC DNA]</scope>
    <source>
        <strain evidence="4">CGMCC 4.7330</strain>
    </source>
</reference>
<dbReference type="Proteomes" id="UP001595696">
    <property type="component" value="Unassembled WGS sequence"/>
</dbReference>
<feature type="compositionally biased region" description="Basic and acidic residues" evidence="1">
    <location>
        <begin position="138"/>
        <end position="150"/>
    </location>
</feature>
<dbReference type="InterPro" id="IPR027275">
    <property type="entry name" value="PRC-brl_dom"/>
</dbReference>
<accession>A0ABV8DPX1</accession>
<dbReference type="Pfam" id="PF05239">
    <property type="entry name" value="PRC"/>
    <property type="match status" value="1"/>
</dbReference>
<comment type="caution">
    <text evidence="3">The sequence shown here is derived from an EMBL/GenBank/DDBJ whole genome shotgun (WGS) entry which is preliminary data.</text>
</comment>
<organism evidence="3 4">
    <name type="scientific">Nocardia jiangsuensis</name>
    <dbReference type="NCBI Taxonomy" id="1691563"/>
    <lineage>
        <taxon>Bacteria</taxon>
        <taxon>Bacillati</taxon>
        <taxon>Actinomycetota</taxon>
        <taxon>Actinomycetes</taxon>
        <taxon>Mycobacteriales</taxon>
        <taxon>Nocardiaceae</taxon>
        <taxon>Nocardia</taxon>
    </lineage>
</organism>
<dbReference type="RefSeq" id="WP_378611455.1">
    <property type="nucleotide sequence ID" value="NZ_JBHSAX010000006.1"/>
</dbReference>
<evidence type="ECO:0000259" key="2">
    <source>
        <dbReference type="Pfam" id="PF05239"/>
    </source>
</evidence>
<keyword evidence="4" id="KW-1185">Reference proteome</keyword>
<name>A0ABV8DPX1_9NOCA</name>
<feature type="domain" description="PRC-barrel" evidence="2">
    <location>
        <begin position="5"/>
        <end position="58"/>
    </location>
</feature>
<dbReference type="InterPro" id="IPR011033">
    <property type="entry name" value="PRC_barrel-like_sf"/>
</dbReference>